<reference evidence="4 5" key="1">
    <citation type="submission" date="2019-05" db="EMBL/GenBank/DDBJ databases">
        <title>Emergence of the Ug99 lineage of the wheat stem rust pathogen through somatic hybridization.</title>
        <authorList>
            <person name="Li F."/>
            <person name="Upadhyaya N.M."/>
            <person name="Sperschneider J."/>
            <person name="Matny O."/>
            <person name="Nguyen-Phuc H."/>
            <person name="Mago R."/>
            <person name="Raley C."/>
            <person name="Miller M.E."/>
            <person name="Silverstein K.A.T."/>
            <person name="Henningsen E."/>
            <person name="Hirsch C.D."/>
            <person name="Visser B."/>
            <person name="Pretorius Z.A."/>
            <person name="Steffenson B.J."/>
            <person name="Schwessinger B."/>
            <person name="Dodds P.N."/>
            <person name="Figueroa M."/>
        </authorList>
    </citation>
    <scope>NUCLEOTIDE SEQUENCE [LARGE SCALE GENOMIC DNA]</scope>
    <source>
        <strain evidence="2">21-0</strain>
        <strain evidence="3 5">Ug99</strain>
    </source>
</reference>
<comment type="caution">
    <text evidence="2">The sequence shown here is derived from an EMBL/GenBank/DDBJ whole genome shotgun (WGS) entry which is preliminary data.</text>
</comment>
<feature type="compositionally biased region" description="Polar residues" evidence="1">
    <location>
        <begin position="107"/>
        <end position="125"/>
    </location>
</feature>
<name>A0A5B0MYA7_PUCGR</name>
<accession>A0A5B0MYA7</accession>
<gene>
    <name evidence="2" type="ORF">PGT21_028871</name>
    <name evidence="3" type="ORF">PGTUg99_026435</name>
</gene>
<feature type="region of interest" description="Disordered" evidence="1">
    <location>
        <begin position="79"/>
        <end position="128"/>
    </location>
</feature>
<dbReference type="Proteomes" id="UP000325313">
    <property type="component" value="Unassembled WGS sequence"/>
</dbReference>
<dbReference type="EMBL" id="VDEP01000104">
    <property type="protein sequence ID" value="KAA1131236.1"/>
    <property type="molecule type" value="Genomic_DNA"/>
</dbReference>
<evidence type="ECO:0000256" key="1">
    <source>
        <dbReference type="SAM" id="MobiDB-lite"/>
    </source>
</evidence>
<sequence length="151" mass="16956">MVGRPESRRSWSLRWGDSACCKYMSSDREWIDKVLKSFRLMCIVELIECRMPDSNNNDVSKVPVVDIKANLHRYELPLKPPFSPKLLPRRTAKRNIPRQTDKPSKPAASSQQACIGKPSTGSNKTPLIHPAGVDFPLQITSQLLPTQTSGL</sequence>
<evidence type="ECO:0000313" key="4">
    <source>
        <dbReference type="Proteomes" id="UP000324748"/>
    </source>
</evidence>
<evidence type="ECO:0000313" key="5">
    <source>
        <dbReference type="Proteomes" id="UP000325313"/>
    </source>
</evidence>
<dbReference type="Proteomes" id="UP000324748">
    <property type="component" value="Unassembled WGS sequence"/>
</dbReference>
<dbReference type="EMBL" id="VSWC01000131">
    <property type="protein sequence ID" value="KAA1081074.1"/>
    <property type="molecule type" value="Genomic_DNA"/>
</dbReference>
<dbReference type="AlphaFoldDB" id="A0A5B0MYA7"/>
<evidence type="ECO:0000313" key="3">
    <source>
        <dbReference type="EMBL" id="KAA1131236.1"/>
    </source>
</evidence>
<protein>
    <submittedName>
        <fullName evidence="2">Uncharacterized protein</fullName>
    </submittedName>
</protein>
<feature type="compositionally biased region" description="Basic residues" evidence="1">
    <location>
        <begin position="87"/>
        <end position="96"/>
    </location>
</feature>
<proteinExistence type="predicted"/>
<keyword evidence="4" id="KW-1185">Reference proteome</keyword>
<evidence type="ECO:0000313" key="2">
    <source>
        <dbReference type="EMBL" id="KAA1081074.1"/>
    </source>
</evidence>
<organism evidence="2 4">
    <name type="scientific">Puccinia graminis f. sp. tritici</name>
    <dbReference type="NCBI Taxonomy" id="56615"/>
    <lineage>
        <taxon>Eukaryota</taxon>
        <taxon>Fungi</taxon>
        <taxon>Dikarya</taxon>
        <taxon>Basidiomycota</taxon>
        <taxon>Pucciniomycotina</taxon>
        <taxon>Pucciniomycetes</taxon>
        <taxon>Pucciniales</taxon>
        <taxon>Pucciniaceae</taxon>
        <taxon>Puccinia</taxon>
    </lineage>
</organism>